<reference evidence="2" key="1">
    <citation type="submission" date="2016-05" db="EMBL/GenBank/DDBJ databases">
        <authorList>
            <person name="Wang W."/>
            <person name="Zhu L."/>
        </authorList>
    </citation>
    <scope>NUCLEOTIDE SEQUENCE [LARGE SCALE GENOMIC DNA]</scope>
    <source>
        <strain evidence="2">W-2</strain>
    </source>
</reference>
<dbReference type="AlphaFoldDB" id="A0A1B7KSP7"/>
<evidence type="ECO:0000313" key="1">
    <source>
        <dbReference type="EMBL" id="OAT73091.1"/>
    </source>
</evidence>
<gene>
    <name evidence="1" type="ORF">A7K69_18875</name>
</gene>
<proteinExistence type="predicted"/>
<dbReference type="OrthoDB" id="2716151at2"/>
<dbReference type="RefSeq" id="WP_064551384.1">
    <property type="nucleotide sequence ID" value="NZ_LXMA01000014.1"/>
</dbReference>
<protein>
    <recommendedName>
        <fullName evidence="3">DUF2642 domain-containing protein</fullName>
    </recommendedName>
</protein>
<evidence type="ECO:0008006" key="3">
    <source>
        <dbReference type="Google" id="ProtNLM"/>
    </source>
</evidence>
<dbReference type="Proteomes" id="UP000078290">
    <property type="component" value="Unassembled WGS sequence"/>
</dbReference>
<comment type="caution">
    <text evidence="1">The sequence shown here is derived from an EMBL/GenBank/DDBJ whole genome shotgun (WGS) entry which is preliminary data.</text>
</comment>
<name>A0A1B7KSP7_PARTM</name>
<evidence type="ECO:0000313" key="2">
    <source>
        <dbReference type="Proteomes" id="UP000078290"/>
    </source>
</evidence>
<sequence length="225" mass="25731">MNNLHSLNSLIGKQVELEVSGKVLLEGILVDVGLDILVIYNGKEYLYIPHLHIHNIKLCANPRTELSNVTTELPLYDEDDMISYRKTLINAKGRFVEIYVTGNKSIHGYITAILNDYFAFYSPVYKTMFISLNHLKWLTPYQTNITPYTLGNEVLPVKPTDIPLQRTLEEQLKRLEGRLTVFDLGDHPMKVGLLKQVQNNIIELVTASGESVFWKLMHVKTIHLP</sequence>
<dbReference type="EMBL" id="LXMA01000014">
    <property type="protein sequence ID" value="OAT73091.1"/>
    <property type="molecule type" value="Genomic_DNA"/>
</dbReference>
<organism evidence="1 2">
    <name type="scientific">Parageobacillus thermoglucosidasius</name>
    <name type="common">Geobacillus thermoglucosidasius</name>
    <dbReference type="NCBI Taxonomy" id="1426"/>
    <lineage>
        <taxon>Bacteria</taxon>
        <taxon>Bacillati</taxon>
        <taxon>Bacillota</taxon>
        <taxon>Bacilli</taxon>
        <taxon>Bacillales</taxon>
        <taxon>Anoxybacillaceae</taxon>
        <taxon>Parageobacillus</taxon>
    </lineage>
</organism>
<accession>A0A1B7KSP7</accession>